<evidence type="ECO:0000256" key="1">
    <source>
        <dbReference type="SAM" id="SignalP"/>
    </source>
</evidence>
<feature type="chain" id="PRO_5022925432" evidence="1">
    <location>
        <begin position="22"/>
        <end position="241"/>
    </location>
</feature>
<evidence type="ECO:0000259" key="2">
    <source>
        <dbReference type="Pfam" id="PF10988"/>
    </source>
</evidence>
<dbReference type="Proteomes" id="UP000305398">
    <property type="component" value="Chromosome"/>
</dbReference>
<evidence type="ECO:0000313" key="4">
    <source>
        <dbReference type="Proteomes" id="UP000305398"/>
    </source>
</evidence>
<gene>
    <name evidence="3" type="ORF">FHG12_06025</name>
</gene>
<dbReference type="InterPro" id="IPR021255">
    <property type="entry name" value="DUF2807"/>
</dbReference>
<protein>
    <submittedName>
        <fullName evidence="3">DUF2807 domain-containing protein</fullName>
    </submittedName>
</protein>
<dbReference type="OrthoDB" id="1442792at2"/>
<sequence length="241" mass="25786">MKRLALLLTFVPALLFSACNNDVIAPRVRGVGPTESQTRTVNNFTELDLKIDADVYLTQGPQQEVRIEAQRNILDVLETEITGNKLEIEYGHYNVRSHSPIKIYITVPTLSEANVSGSGKVRSSTAWTAPSLKLDVAGSGKIDMQLQQVEGLRSHISGSGKISLRGAAQSHTSSISGSGDVDAFDLITQDTYVSISGSGKNHLYASRTLTADISGSGSVYYRGNPTVNSRISGSGKVLSSN</sequence>
<dbReference type="KEGG" id="hyj:FHG12_06025"/>
<dbReference type="Gene3D" id="2.160.20.120">
    <property type="match status" value="1"/>
</dbReference>
<accession>A0A5B7ZXH9</accession>
<evidence type="ECO:0000313" key="3">
    <source>
        <dbReference type="EMBL" id="QDA59688.1"/>
    </source>
</evidence>
<dbReference type="Pfam" id="PF10988">
    <property type="entry name" value="DUF2807"/>
    <property type="match status" value="1"/>
</dbReference>
<keyword evidence="4" id="KW-1185">Reference proteome</keyword>
<dbReference type="AlphaFoldDB" id="A0A5B7ZXH9"/>
<feature type="signal peptide" evidence="1">
    <location>
        <begin position="1"/>
        <end position="21"/>
    </location>
</feature>
<reference evidence="3 4" key="1">
    <citation type="submission" date="2019-06" db="EMBL/GenBank/DDBJ databases">
        <authorList>
            <person name="Srinivasan S."/>
        </authorList>
    </citation>
    <scope>NUCLEOTIDE SEQUENCE [LARGE SCALE GENOMIC DNA]</scope>
    <source>
        <strain evidence="3 4">17J68-5</strain>
    </source>
</reference>
<organism evidence="3 4">
    <name type="scientific">Hymenobacter jejuensis</name>
    <dbReference type="NCBI Taxonomy" id="2502781"/>
    <lineage>
        <taxon>Bacteria</taxon>
        <taxon>Pseudomonadati</taxon>
        <taxon>Bacteroidota</taxon>
        <taxon>Cytophagia</taxon>
        <taxon>Cytophagales</taxon>
        <taxon>Hymenobacteraceae</taxon>
        <taxon>Hymenobacter</taxon>
    </lineage>
</organism>
<dbReference type="PANTHER" id="PTHR39200">
    <property type="entry name" value="HYPOTHETICAL EXPORTED PROTEIN"/>
    <property type="match status" value="1"/>
</dbReference>
<dbReference type="PANTHER" id="PTHR39200:SF1">
    <property type="entry name" value="AUTO-TRANSPORTER ADHESIN HEAD GIN DOMAIN-CONTAINING PROTEIN-RELATED"/>
    <property type="match status" value="1"/>
</dbReference>
<dbReference type="EMBL" id="CP040896">
    <property type="protein sequence ID" value="QDA59688.1"/>
    <property type="molecule type" value="Genomic_DNA"/>
</dbReference>
<dbReference type="RefSeq" id="WP_139514868.1">
    <property type="nucleotide sequence ID" value="NZ_CP040896.1"/>
</dbReference>
<dbReference type="PROSITE" id="PS51257">
    <property type="entry name" value="PROKAR_LIPOPROTEIN"/>
    <property type="match status" value="1"/>
</dbReference>
<feature type="domain" description="Putative auto-transporter adhesin head GIN" evidence="2">
    <location>
        <begin position="43"/>
        <end position="225"/>
    </location>
</feature>
<proteinExistence type="predicted"/>
<keyword evidence="1" id="KW-0732">Signal</keyword>
<name>A0A5B7ZXH9_9BACT</name>